<protein>
    <submittedName>
        <fullName evidence="2">Uncharacterized protein</fullName>
    </submittedName>
</protein>
<evidence type="ECO:0000256" key="1">
    <source>
        <dbReference type="SAM" id="MobiDB-lite"/>
    </source>
</evidence>
<name>A0A087FZ20_ARAAL</name>
<feature type="region of interest" description="Disordered" evidence="1">
    <location>
        <begin position="1"/>
        <end position="62"/>
    </location>
</feature>
<sequence>MPPKSKSKAAAKAPVAAKASVAANTRGASNLNHGVPSTGCRRPVGGRGSPSVLGLTGVGSGGGSPTVDACLTGTASGGGTPIVPCLTGAESGGSSIRSDRFRTLFREVLRPAKANSLGGRNFKIEGTSGQRRTLSASSEFIASGSVSRTNIPAQYPPARQLPSAHQRQSLNLNDLPVSRVEVPVHRQRNLRAVDMVEEEQEEQEEEEDYYAEFAEQDPPSEEEDEVDAPFVDAQVVDGHP</sequence>
<reference evidence="3" key="1">
    <citation type="journal article" date="2015" name="Nat. Plants">
        <title>Genome expansion of Arabis alpina linked with retrotransposition and reduced symmetric DNA methylation.</title>
        <authorList>
            <person name="Willing E.M."/>
            <person name="Rawat V."/>
            <person name="Mandakova T."/>
            <person name="Maumus F."/>
            <person name="James G.V."/>
            <person name="Nordstroem K.J."/>
            <person name="Becker C."/>
            <person name="Warthmann N."/>
            <person name="Chica C."/>
            <person name="Szarzynska B."/>
            <person name="Zytnicki M."/>
            <person name="Albani M.C."/>
            <person name="Kiefer C."/>
            <person name="Bergonzi S."/>
            <person name="Castaings L."/>
            <person name="Mateos J.L."/>
            <person name="Berns M.C."/>
            <person name="Bujdoso N."/>
            <person name="Piofczyk T."/>
            <person name="de Lorenzo L."/>
            <person name="Barrero-Sicilia C."/>
            <person name="Mateos I."/>
            <person name="Piednoel M."/>
            <person name="Hagmann J."/>
            <person name="Chen-Min-Tao R."/>
            <person name="Iglesias-Fernandez R."/>
            <person name="Schuster S.C."/>
            <person name="Alonso-Blanco C."/>
            <person name="Roudier F."/>
            <person name="Carbonero P."/>
            <person name="Paz-Ares J."/>
            <person name="Davis S.J."/>
            <person name="Pecinka A."/>
            <person name="Quesneville H."/>
            <person name="Colot V."/>
            <person name="Lysak M.A."/>
            <person name="Weigel D."/>
            <person name="Coupland G."/>
            <person name="Schneeberger K."/>
        </authorList>
    </citation>
    <scope>NUCLEOTIDE SEQUENCE [LARGE SCALE GENOMIC DNA]</scope>
    <source>
        <strain evidence="3">cv. Pajares</strain>
    </source>
</reference>
<feature type="compositionally biased region" description="Low complexity" evidence="1">
    <location>
        <begin position="10"/>
        <end position="23"/>
    </location>
</feature>
<dbReference type="Gramene" id="KFK22872">
    <property type="protein sequence ID" value="KFK22872"/>
    <property type="gene ID" value="AALP_AAs39279U000100"/>
</dbReference>
<gene>
    <name evidence="2" type="ORF">AALP_AAs39279U000100</name>
</gene>
<feature type="region of interest" description="Disordered" evidence="1">
    <location>
        <begin position="191"/>
        <end position="240"/>
    </location>
</feature>
<organism evidence="2 3">
    <name type="scientific">Arabis alpina</name>
    <name type="common">Alpine rock-cress</name>
    <dbReference type="NCBI Taxonomy" id="50452"/>
    <lineage>
        <taxon>Eukaryota</taxon>
        <taxon>Viridiplantae</taxon>
        <taxon>Streptophyta</taxon>
        <taxon>Embryophyta</taxon>
        <taxon>Tracheophyta</taxon>
        <taxon>Spermatophyta</taxon>
        <taxon>Magnoliopsida</taxon>
        <taxon>eudicotyledons</taxon>
        <taxon>Gunneridae</taxon>
        <taxon>Pentapetalae</taxon>
        <taxon>rosids</taxon>
        <taxon>malvids</taxon>
        <taxon>Brassicales</taxon>
        <taxon>Brassicaceae</taxon>
        <taxon>Arabideae</taxon>
        <taxon>Arabis</taxon>
    </lineage>
</organism>
<feature type="compositionally biased region" description="Acidic residues" evidence="1">
    <location>
        <begin position="195"/>
        <end position="227"/>
    </location>
</feature>
<accession>A0A087FZ20</accession>
<evidence type="ECO:0000313" key="3">
    <source>
        <dbReference type="Proteomes" id="UP000029120"/>
    </source>
</evidence>
<dbReference type="Proteomes" id="UP000029120">
    <property type="component" value="Unassembled WGS sequence"/>
</dbReference>
<evidence type="ECO:0000313" key="2">
    <source>
        <dbReference type="EMBL" id="KFK22872.1"/>
    </source>
</evidence>
<dbReference type="EMBL" id="KL984500">
    <property type="protein sequence ID" value="KFK22872.1"/>
    <property type="molecule type" value="Genomic_DNA"/>
</dbReference>
<proteinExistence type="predicted"/>
<dbReference type="AlphaFoldDB" id="A0A087FZ20"/>
<keyword evidence="3" id="KW-1185">Reference proteome</keyword>